<feature type="domain" description="ABC transporter" evidence="4">
    <location>
        <begin position="21"/>
        <end position="255"/>
    </location>
</feature>
<dbReference type="GO" id="GO:0005524">
    <property type="term" value="F:ATP binding"/>
    <property type="evidence" value="ECO:0007669"/>
    <property type="project" value="UniProtKB-KW"/>
</dbReference>
<accession>A0ABV4I5Q3</accession>
<evidence type="ECO:0000259" key="4">
    <source>
        <dbReference type="PROSITE" id="PS50893"/>
    </source>
</evidence>
<dbReference type="PANTHER" id="PTHR24220">
    <property type="entry name" value="IMPORT ATP-BINDING PROTEIN"/>
    <property type="match status" value="1"/>
</dbReference>
<dbReference type="PROSITE" id="PS50893">
    <property type="entry name" value="ABC_TRANSPORTER_2"/>
    <property type="match status" value="1"/>
</dbReference>
<evidence type="ECO:0000313" key="5">
    <source>
        <dbReference type="EMBL" id="MEZ0494013.1"/>
    </source>
</evidence>
<protein>
    <submittedName>
        <fullName evidence="5">ABC transporter ATP-binding protein</fullName>
    </submittedName>
</protein>
<dbReference type="InterPro" id="IPR003593">
    <property type="entry name" value="AAA+_ATPase"/>
</dbReference>
<dbReference type="EMBL" id="JBGGTQ010000009">
    <property type="protein sequence ID" value="MEZ0494013.1"/>
    <property type="molecule type" value="Genomic_DNA"/>
</dbReference>
<proteinExistence type="predicted"/>
<keyword evidence="2" id="KW-0547">Nucleotide-binding</keyword>
<dbReference type="PROSITE" id="PS00211">
    <property type="entry name" value="ABC_TRANSPORTER_1"/>
    <property type="match status" value="1"/>
</dbReference>
<keyword evidence="3 5" id="KW-0067">ATP-binding</keyword>
<sequence length="256" mass="26632">MTVPSTPVRSTTVPSTTGTALLLEGVTRTYPGPVPVHALQGVSLAVDRGSFTAVMGPSGSGKSTLLHVASGLDTPTAGRVVVGGTEIDRLSPDAATRFRRDHVGFVFQGYDLVRHLTVAENIGLPLTLAGRRAEPTRVAELLESVGLPGTEDRLPAELSGGQAQRVAIARALVSQPDVLFADEPTGALDRATSERTLALLRHVADGLGQTVVLVTHDPAAAAAADRTLFLADGRFRGELEGATAGRIAARLLELAR</sequence>
<gene>
    <name evidence="5" type="ORF">AB2L28_17390</name>
</gene>
<dbReference type="SUPFAM" id="SSF52540">
    <property type="entry name" value="P-loop containing nucleoside triphosphate hydrolases"/>
    <property type="match status" value="1"/>
</dbReference>
<dbReference type="InterPro" id="IPR017911">
    <property type="entry name" value="MacB-like_ATP-bd"/>
</dbReference>
<dbReference type="Pfam" id="PF00005">
    <property type="entry name" value="ABC_tran"/>
    <property type="match status" value="1"/>
</dbReference>
<dbReference type="InterPro" id="IPR017871">
    <property type="entry name" value="ABC_transporter-like_CS"/>
</dbReference>
<evidence type="ECO:0000256" key="2">
    <source>
        <dbReference type="ARBA" id="ARBA00022741"/>
    </source>
</evidence>
<evidence type="ECO:0000256" key="3">
    <source>
        <dbReference type="ARBA" id="ARBA00022840"/>
    </source>
</evidence>
<dbReference type="InterPro" id="IPR027417">
    <property type="entry name" value="P-loop_NTPase"/>
</dbReference>
<evidence type="ECO:0000256" key="1">
    <source>
        <dbReference type="ARBA" id="ARBA00022448"/>
    </source>
</evidence>
<dbReference type="InterPro" id="IPR003439">
    <property type="entry name" value="ABC_transporter-like_ATP-bd"/>
</dbReference>
<reference evidence="5 6" key="1">
    <citation type="submission" date="2024-07" db="EMBL/GenBank/DDBJ databases">
        <authorList>
            <person name="Thanompreechachai J."/>
            <person name="Duangmal K."/>
        </authorList>
    </citation>
    <scope>NUCLEOTIDE SEQUENCE [LARGE SCALE GENOMIC DNA]</scope>
    <source>
        <strain evidence="5 6">TBRC 1896</strain>
    </source>
</reference>
<keyword evidence="1" id="KW-0813">Transport</keyword>
<dbReference type="RefSeq" id="WP_370720251.1">
    <property type="nucleotide sequence ID" value="NZ_JBGGTQ010000009.1"/>
</dbReference>
<dbReference type="CDD" id="cd03255">
    <property type="entry name" value="ABC_MJ0796_LolCDE_FtsE"/>
    <property type="match status" value="1"/>
</dbReference>
<keyword evidence="6" id="KW-1185">Reference proteome</keyword>
<organism evidence="5 6">
    <name type="scientific">Kineococcus mangrovi</name>
    <dbReference type="NCBI Taxonomy" id="1660183"/>
    <lineage>
        <taxon>Bacteria</taxon>
        <taxon>Bacillati</taxon>
        <taxon>Actinomycetota</taxon>
        <taxon>Actinomycetes</taxon>
        <taxon>Kineosporiales</taxon>
        <taxon>Kineosporiaceae</taxon>
        <taxon>Kineococcus</taxon>
    </lineage>
</organism>
<dbReference type="Gene3D" id="3.40.50.300">
    <property type="entry name" value="P-loop containing nucleotide triphosphate hydrolases"/>
    <property type="match status" value="1"/>
</dbReference>
<name>A0ABV4I5Q3_9ACTN</name>
<dbReference type="SMART" id="SM00382">
    <property type="entry name" value="AAA"/>
    <property type="match status" value="1"/>
</dbReference>
<dbReference type="PANTHER" id="PTHR24220:SF685">
    <property type="entry name" value="ABC TRANSPORTER RELATED"/>
    <property type="match status" value="1"/>
</dbReference>
<evidence type="ECO:0000313" key="6">
    <source>
        <dbReference type="Proteomes" id="UP001566476"/>
    </source>
</evidence>
<comment type="caution">
    <text evidence="5">The sequence shown here is derived from an EMBL/GenBank/DDBJ whole genome shotgun (WGS) entry which is preliminary data.</text>
</comment>
<dbReference type="InterPro" id="IPR015854">
    <property type="entry name" value="ABC_transpr_LolD-like"/>
</dbReference>
<dbReference type="Proteomes" id="UP001566476">
    <property type="component" value="Unassembled WGS sequence"/>
</dbReference>